<dbReference type="EMBL" id="KN833768">
    <property type="protein sequence ID" value="KIK20279.1"/>
    <property type="molecule type" value="Genomic_DNA"/>
</dbReference>
<feature type="compositionally biased region" description="Low complexity" evidence="1">
    <location>
        <begin position="119"/>
        <end position="129"/>
    </location>
</feature>
<accession>A0A0C9Z1X5</accession>
<reference evidence="2 3" key="1">
    <citation type="submission" date="2014-04" db="EMBL/GenBank/DDBJ databases">
        <authorList>
            <consortium name="DOE Joint Genome Institute"/>
            <person name="Kuo A."/>
            <person name="Kohler A."/>
            <person name="Costa M.D."/>
            <person name="Nagy L.G."/>
            <person name="Floudas D."/>
            <person name="Copeland A."/>
            <person name="Barry K.W."/>
            <person name="Cichocki N."/>
            <person name="Veneault-Fourrey C."/>
            <person name="LaButti K."/>
            <person name="Lindquist E.A."/>
            <person name="Lipzen A."/>
            <person name="Lundell T."/>
            <person name="Morin E."/>
            <person name="Murat C."/>
            <person name="Sun H."/>
            <person name="Tunlid A."/>
            <person name="Henrissat B."/>
            <person name="Grigoriev I.V."/>
            <person name="Hibbett D.S."/>
            <person name="Martin F."/>
            <person name="Nordberg H.P."/>
            <person name="Cantor M.N."/>
            <person name="Hua S.X."/>
        </authorList>
    </citation>
    <scope>NUCLEOTIDE SEQUENCE [LARGE SCALE GENOMIC DNA]</scope>
    <source>
        <strain evidence="2 3">441</strain>
    </source>
</reference>
<evidence type="ECO:0000313" key="3">
    <source>
        <dbReference type="Proteomes" id="UP000054018"/>
    </source>
</evidence>
<dbReference type="OrthoDB" id="2686745at2759"/>
<keyword evidence="3" id="KW-1185">Reference proteome</keyword>
<proteinExistence type="predicted"/>
<feature type="compositionally biased region" description="Polar residues" evidence="1">
    <location>
        <begin position="88"/>
        <end position="101"/>
    </location>
</feature>
<name>A0A0C9Z1X5_9AGAM</name>
<organism evidence="2 3">
    <name type="scientific">Pisolithus microcarpus 441</name>
    <dbReference type="NCBI Taxonomy" id="765257"/>
    <lineage>
        <taxon>Eukaryota</taxon>
        <taxon>Fungi</taxon>
        <taxon>Dikarya</taxon>
        <taxon>Basidiomycota</taxon>
        <taxon>Agaricomycotina</taxon>
        <taxon>Agaricomycetes</taxon>
        <taxon>Agaricomycetidae</taxon>
        <taxon>Boletales</taxon>
        <taxon>Sclerodermatineae</taxon>
        <taxon>Pisolithaceae</taxon>
        <taxon>Pisolithus</taxon>
    </lineage>
</organism>
<reference evidence="3" key="2">
    <citation type="submission" date="2015-01" db="EMBL/GenBank/DDBJ databases">
        <title>Evolutionary Origins and Diversification of the Mycorrhizal Mutualists.</title>
        <authorList>
            <consortium name="DOE Joint Genome Institute"/>
            <consortium name="Mycorrhizal Genomics Consortium"/>
            <person name="Kohler A."/>
            <person name="Kuo A."/>
            <person name="Nagy L.G."/>
            <person name="Floudas D."/>
            <person name="Copeland A."/>
            <person name="Barry K.W."/>
            <person name="Cichocki N."/>
            <person name="Veneault-Fourrey C."/>
            <person name="LaButti K."/>
            <person name="Lindquist E.A."/>
            <person name="Lipzen A."/>
            <person name="Lundell T."/>
            <person name="Morin E."/>
            <person name="Murat C."/>
            <person name="Riley R."/>
            <person name="Ohm R."/>
            <person name="Sun H."/>
            <person name="Tunlid A."/>
            <person name="Henrissat B."/>
            <person name="Grigoriev I.V."/>
            <person name="Hibbett D.S."/>
            <person name="Martin F."/>
        </authorList>
    </citation>
    <scope>NUCLEOTIDE SEQUENCE [LARGE SCALE GENOMIC DNA]</scope>
    <source>
        <strain evidence="3">441</strain>
    </source>
</reference>
<dbReference type="AlphaFoldDB" id="A0A0C9Z1X5"/>
<evidence type="ECO:0000313" key="2">
    <source>
        <dbReference type="EMBL" id="KIK20279.1"/>
    </source>
</evidence>
<protein>
    <submittedName>
        <fullName evidence="2">Uncharacterized protein</fullName>
    </submittedName>
</protein>
<gene>
    <name evidence="2" type="ORF">PISMIDRAFT_13111</name>
</gene>
<dbReference type="HOGENOM" id="CLU_065614_0_0_1"/>
<dbReference type="STRING" id="765257.A0A0C9Z1X5"/>
<sequence>MPTTIKTIHPFYDSDSDCVTAALPPFSPLITDQLELFGSGHRLGTLLADEALSPVASLDSGTSVKPRSHRSTPAPEFRIAIHPPKASRSAQKLSRQKSPSPYQKKVGFQHASSSTPECEATTSPESSEGGSEDSSTESIASEDKIPKPPGEPGRPGCGGYTLETALDWNGKTYAKFKKCMHHLIEEHLDMTKCASAQNPMLEILDFTLQRVVLHNLPFF</sequence>
<evidence type="ECO:0000256" key="1">
    <source>
        <dbReference type="SAM" id="MobiDB-lite"/>
    </source>
</evidence>
<dbReference type="Proteomes" id="UP000054018">
    <property type="component" value="Unassembled WGS sequence"/>
</dbReference>
<feature type="region of interest" description="Disordered" evidence="1">
    <location>
        <begin position="57"/>
        <end position="158"/>
    </location>
</feature>